<evidence type="ECO:0000256" key="3">
    <source>
        <dbReference type="ARBA" id="ARBA00022989"/>
    </source>
</evidence>
<feature type="transmembrane region" description="Helical" evidence="6">
    <location>
        <begin position="201"/>
        <end position="221"/>
    </location>
</feature>
<gene>
    <name evidence="8" type="ORF">K432DRAFT_273321</name>
</gene>
<feature type="transmembrane region" description="Helical" evidence="6">
    <location>
        <begin position="45"/>
        <end position="66"/>
    </location>
</feature>
<feature type="transmembrane region" description="Helical" evidence="6">
    <location>
        <begin position="7"/>
        <end position="25"/>
    </location>
</feature>
<feature type="transmembrane region" description="Helical" evidence="6">
    <location>
        <begin position="233"/>
        <end position="257"/>
    </location>
</feature>
<feature type="non-terminal residue" evidence="8">
    <location>
        <position position="1"/>
    </location>
</feature>
<comment type="similarity">
    <text evidence="5">Belongs to the SAT4 family.</text>
</comment>
<name>A0A8E2E2S9_9PEZI</name>
<comment type="subcellular location">
    <subcellularLocation>
        <location evidence="1">Membrane</location>
        <topology evidence="1">Multi-pass membrane protein</topology>
    </subcellularLocation>
</comment>
<feature type="transmembrane region" description="Helical" evidence="6">
    <location>
        <begin position="162"/>
        <end position="189"/>
    </location>
</feature>
<keyword evidence="3 6" id="KW-1133">Transmembrane helix</keyword>
<evidence type="ECO:0000256" key="4">
    <source>
        <dbReference type="ARBA" id="ARBA00023136"/>
    </source>
</evidence>
<reference evidence="8 9" key="1">
    <citation type="journal article" date="2016" name="Nat. Commun.">
        <title>Ectomycorrhizal ecology is imprinted in the genome of the dominant symbiotic fungus Cenococcum geophilum.</title>
        <authorList>
            <consortium name="DOE Joint Genome Institute"/>
            <person name="Peter M."/>
            <person name="Kohler A."/>
            <person name="Ohm R.A."/>
            <person name="Kuo A."/>
            <person name="Krutzmann J."/>
            <person name="Morin E."/>
            <person name="Arend M."/>
            <person name="Barry K.W."/>
            <person name="Binder M."/>
            <person name="Choi C."/>
            <person name="Clum A."/>
            <person name="Copeland A."/>
            <person name="Grisel N."/>
            <person name="Haridas S."/>
            <person name="Kipfer T."/>
            <person name="LaButti K."/>
            <person name="Lindquist E."/>
            <person name="Lipzen A."/>
            <person name="Maire R."/>
            <person name="Meier B."/>
            <person name="Mihaltcheva S."/>
            <person name="Molinier V."/>
            <person name="Murat C."/>
            <person name="Poggeler S."/>
            <person name="Quandt C.A."/>
            <person name="Sperisen C."/>
            <person name="Tritt A."/>
            <person name="Tisserant E."/>
            <person name="Crous P.W."/>
            <person name="Henrissat B."/>
            <person name="Nehls U."/>
            <person name="Egli S."/>
            <person name="Spatafora J.W."/>
            <person name="Grigoriev I.V."/>
            <person name="Martin F.M."/>
        </authorList>
    </citation>
    <scope>NUCLEOTIDE SEQUENCE [LARGE SCALE GENOMIC DNA]</scope>
    <source>
        <strain evidence="8 9">CBS 459.81</strain>
    </source>
</reference>
<evidence type="ECO:0000313" key="8">
    <source>
        <dbReference type="EMBL" id="OCK76136.1"/>
    </source>
</evidence>
<proteinExistence type="inferred from homology"/>
<dbReference type="GO" id="GO:0016020">
    <property type="term" value="C:membrane"/>
    <property type="evidence" value="ECO:0007669"/>
    <property type="project" value="UniProtKB-SubCell"/>
</dbReference>
<dbReference type="Proteomes" id="UP000250266">
    <property type="component" value="Unassembled WGS sequence"/>
</dbReference>
<evidence type="ECO:0000256" key="1">
    <source>
        <dbReference type="ARBA" id="ARBA00004141"/>
    </source>
</evidence>
<organism evidence="8 9">
    <name type="scientific">Lepidopterella palustris CBS 459.81</name>
    <dbReference type="NCBI Taxonomy" id="1314670"/>
    <lineage>
        <taxon>Eukaryota</taxon>
        <taxon>Fungi</taxon>
        <taxon>Dikarya</taxon>
        <taxon>Ascomycota</taxon>
        <taxon>Pezizomycotina</taxon>
        <taxon>Dothideomycetes</taxon>
        <taxon>Pleosporomycetidae</taxon>
        <taxon>Mytilinidiales</taxon>
        <taxon>Argynnaceae</taxon>
        <taxon>Lepidopterella</taxon>
    </lineage>
</organism>
<keyword evidence="9" id="KW-1185">Reference proteome</keyword>
<evidence type="ECO:0000256" key="5">
    <source>
        <dbReference type="ARBA" id="ARBA00038359"/>
    </source>
</evidence>
<dbReference type="PANTHER" id="PTHR33048">
    <property type="entry name" value="PTH11-LIKE INTEGRAL MEMBRANE PROTEIN (AFU_ORTHOLOGUE AFUA_5G11245)"/>
    <property type="match status" value="1"/>
</dbReference>
<keyword evidence="4 6" id="KW-0472">Membrane</keyword>
<sequence>LGGLGPTVVAVMVTQSLLGFVFVSLRFWARLRLLGGLKSDDHLLWIAQVCGFNLVMFSAFCAAAAVQGMGRHSSELTQQESKNATRLIIIAQSFNCLGIGASKSTVADFLLKIVIDTWHKIILWTCIITISLLSIITAIGLYTQCVPLESIWDPSIKGKCYFSIAALGTTLASYSTFLDFFLAALPWYFLRNLQMKPKEKLIINLALSSGVFAGICSLIRVTKTSALNSKSDYAYETVILIIWSSTELTVSIMCVCVPTMRPLYRRYVKGLGNSDSG</sequence>
<keyword evidence="2 6" id="KW-0812">Transmembrane</keyword>
<feature type="domain" description="Rhodopsin" evidence="7">
    <location>
        <begin position="25"/>
        <end position="266"/>
    </location>
</feature>
<evidence type="ECO:0000259" key="7">
    <source>
        <dbReference type="Pfam" id="PF20684"/>
    </source>
</evidence>
<dbReference type="AlphaFoldDB" id="A0A8E2E2S9"/>
<evidence type="ECO:0000313" key="9">
    <source>
        <dbReference type="Proteomes" id="UP000250266"/>
    </source>
</evidence>
<dbReference type="EMBL" id="KV745240">
    <property type="protein sequence ID" value="OCK76136.1"/>
    <property type="molecule type" value="Genomic_DNA"/>
</dbReference>
<feature type="non-terminal residue" evidence="8">
    <location>
        <position position="277"/>
    </location>
</feature>
<feature type="transmembrane region" description="Helical" evidence="6">
    <location>
        <begin position="121"/>
        <end position="142"/>
    </location>
</feature>
<dbReference type="InterPro" id="IPR049326">
    <property type="entry name" value="Rhodopsin_dom_fungi"/>
</dbReference>
<dbReference type="OrthoDB" id="5417844at2759"/>
<dbReference type="PANTHER" id="PTHR33048:SF93">
    <property type="entry name" value="INTEGRAL MEMBRANE PROTEIN"/>
    <property type="match status" value="1"/>
</dbReference>
<evidence type="ECO:0000256" key="6">
    <source>
        <dbReference type="SAM" id="Phobius"/>
    </source>
</evidence>
<protein>
    <recommendedName>
        <fullName evidence="7">Rhodopsin domain-containing protein</fullName>
    </recommendedName>
</protein>
<dbReference type="InterPro" id="IPR052337">
    <property type="entry name" value="SAT4-like"/>
</dbReference>
<evidence type="ECO:0000256" key="2">
    <source>
        <dbReference type="ARBA" id="ARBA00022692"/>
    </source>
</evidence>
<accession>A0A8E2E2S9</accession>
<dbReference type="Pfam" id="PF20684">
    <property type="entry name" value="Fung_rhodopsin"/>
    <property type="match status" value="1"/>
</dbReference>